<protein>
    <recommendedName>
        <fullName evidence="6">SDR family oxidoreductase</fullName>
    </recommendedName>
</protein>
<dbReference type="EMBL" id="BAAASE010000001">
    <property type="protein sequence ID" value="GAA2385904.1"/>
    <property type="molecule type" value="Genomic_DNA"/>
</dbReference>
<evidence type="ECO:0000313" key="5">
    <source>
        <dbReference type="Proteomes" id="UP001499986"/>
    </source>
</evidence>
<evidence type="ECO:0000256" key="3">
    <source>
        <dbReference type="SAM" id="MobiDB-lite"/>
    </source>
</evidence>
<keyword evidence="5" id="KW-1185">Reference proteome</keyword>
<dbReference type="Pfam" id="PF13561">
    <property type="entry name" value="adh_short_C2"/>
    <property type="match status" value="1"/>
</dbReference>
<comment type="caution">
    <text evidence="4">The sequence shown here is derived from an EMBL/GenBank/DDBJ whole genome shotgun (WGS) entry which is preliminary data.</text>
</comment>
<sequence>MNIIHPGFIETDMTASPAPAFRETNVLGTPLGRTGSVEEVTPLVVFLLSADDSFITGAEIPVGGGLTAHGGATPISDAVRWQPSPDADAVPPVGSRTAPSPMDKVRAGAAEAVADISDGALLAVGGFGLSGIPGVLILGCTKAGAKTPHDMSWSTRHRPPEELAGTDVSNPSDCLVHGKSP</sequence>
<dbReference type="Proteomes" id="UP001499986">
    <property type="component" value="Unassembled WGS sequence"/>
</dbReference>
<gene>
    <name evidence="4" type="ORF">GCM10010255_11350</name>
</gene>
<dbReference type="SUPFAM" id="SSF100950">
    <property type="entry name" value="NagB/RpiA/CoA transferase-like"/>
    <property type="match status" value="1"/>
</dbReference>
<dbReference type="InterPro" id="IPR004165">
    <property type="entry name" value="CoA_trans_fam_I"/>
</dbReference>
<accession>A0ABN3HSB5</accession>
<dbReference type="InterPro" id="IPR036291">
    <property type="entry name" value="NAD(P)-bd_dom_sf"/>
</dbReference>
<evidence type="ECO:0000313" key="4">
    <source>
        <dbReference type="EMBL" id="GAA2385904.1"/>
    </source>
</evidence>
<feature type="region of interest" description="Disordered" evidence="3">
    <location>
        <begin position="146"/>
        <end position="181"/>
    </location>
</feature>
<comment type="similarity">
    <text evidence="1">Belongs to the short-chain dehydrogenases/reductases (SDR) family.</text>
</comment>
<evidence type="ECO:0000256" key="1">
    <source>
        <dbReference type="ARBA" id="ARBA00006484"/>
    </source>
</evidence>
<dbReference type="Gene3D" id="3.40.50.720">
    <property type="entry name" value="NAD(P)-binding Rossmann-like Domain"/>
    <property type="match status" value="1"/>
</dbReference>
<dbReference type="InterPro" id="IPR004163">
    <property type="entry name" value="CoA_transf_BS"/>
</dbReference>
<evidence type="ECO:0000256" key="2">
    <source>
        <dbReference type="ARBA" id="ARBA00023002"/>
    </source>
</evidence>
<dbReference type="InterPro" id="IPR002347">
    <property type="entry name" value="SDR_fam"/>
</dbReference>
<dbReference type="Pfam" id="PF01144">
    <property type="entry name" value="CoA_trans"/>
    <property type="match status" value="1"/>
</dbReference>
<dbReference type="PANTHER" id="PTHR42760:SF133">
    <property type="entry name" value="3-OXOACYL-[ACYL-CARRIER-PROTEIN] REDUCTASE"/>
    <property type="match status" value="1"/>
</dbReference>
<dbReference type="Gene3D" id="3.40.1080.10">
    <property type="entry name" value="Glutaconate Coenzyme A-transferase"/>
    <property type="match status" value="1"/>
</dbReference>
<dbReference type="SUPFAM" id="SSF51735">
    <property type="entry name" value="NAD(P)-binding Rossmann-fold domains"/>
    <property type="match status" value="1"/>
</dbReference>
<dbReference type="PROSITE" id="PS01273">
    <property type="entry name" value="COA_TRANSF_1"/>
    <property type="match status" value="1"/>
</dbReference>
<name>A0ABN3HSB5_9ACTN</name>
<reference evidence="4 5" key="1">
    <citation type="journal article" date="2019" name="Int. J. Syst. Evol. Microbiol.">
        <title>The Global Catalogue of Microorganisms (GCM) 10K type strain sequencing project: providing services to taxonomists for standard genome sequencing and annotation.</title>
        <authorList>
            <consortium name="The Broad Institute Genomics Platform"/>
            <consortium name="The Broad Institute Genome Sequencing Center for Infectious Disease"/>
            <person name="Wu L."/>
            <person name="Ma J."/>
        </authorList>
    </citation>
    <scope>NUCLEOTIDE SEQUENCE [LARGE SCALE GENOMIC DNA]</scope>
    <source>
        <strain evidence="4 5">JCM 4358</strain>
    </source>
</reference>
<keyword evidence="2" id="KW-0560">Oxidoreductase</keyword>
<dbReference type="PANTHER" id="PTHR42760">
    <property type="entry name" value="SHORT-CHAIN DEHYDROGENASES/REDUCTASES FAMILY MEMBER"/>
    <property type="match status" value="1"/>
</dbReference>
<organism evidence="4 5">
    <name type="scientific">Streptomyces coeruleofuscus</name>
    <dbReference type="NCBI Taxonomy" id="66879"/>
    <lineage>
        <taxon>Bacteria</taxon>
        <taxon>Bacillati</taxon>
        <taxon>Actinomycetota</taxon>
        <taxon>Actinomycetes</taxon>
        <taxon>Kitasatosporales</taxon>
        <taxon>Streptomycetaceae</taxon>
        <taxon>Streptomyces</taxon>
    </lineage>
</organism>
<evidence type="ECO:0008006" key="6">
    <source>
        <dbReference type="Google" id="ProtNLM"/>
    </source>
</evidence>
<dbReference type="InterPro" id="IPR037171">
    <property type="entry name" value="NagB/RpiA_transferase-like"/>
</dbReference>
<proteinExistence type="inferred from homology"/>